<sequence length="60" mass="6264">MKKLGFSAVIASGLAAAVVGLAAPASAGVDHHMWVHQQHQKAQVPQVDNTVKHTSIRPNG</sequence>
<reference evidence="3 4" key="1">
    <citation type="journal article" date="2021" name="Sci. Rep.">
        <title>Phenotypic and genomic hallmarks of a novel, potentially pathogenic rapidly growing Mycobacterium species related to the Mycobacterium fortuitum complex.</title>
        <authorList>
            <person name="Gharbi R."/>
            <person name="Khanna V."/>
            <person name="Frigui W."/>
            <person name="Mhenni B."/>
            <person name="Brosch R."/>
            <person name="Mardassi H."/>
        </authorList>
    </citation>
    <scope>NUCLEOTIDE SEQUENCE [LARGE SCALE GENOMIC DNA]</scope>
    <source>
        <strain evidence="3 4">TNTM28</strain>
    </source>
</reference>
<organism evidence="3 4">
    <name type="scientific">[Mycobacterium] fortunisiensis</name>
    <dbReference type="NCBI Taxonomy" id="2600579"/>
    <lineage>
        <taxon>Bacteria</taxon>
        <taxon>Bacillati</taxon>
        <taxon>Actinomycetota</taxon>
        <taxon>Actinomycetes</taxon>
        <taxon>Mycobacteriales</taxon>
        <taxon>Mycobacteriaceae</taxon>
        <taxon>Mycolicibacterium</taxon>
    </lineage>
</organism>
<accession>A0ABS6KFF9</accession>
<keyword evidence="2" id="KW-0732">Signal</keyword>
<feature type="region of interest" description="Disordered" evidence="1">
    <location>
        <begin position="40"/>
        <end position="60"/>
    </location>
</feature>
<evidence type="ECO:0000313" key="3">
    <source>
        <dbReference type="EMBL" id="MBU9762293.1"/>
    </source>
</evidence>
<name>A0ABS6KFF9_9MYCO</name>
<dbReference type="RefSeq" id="WP_217154329.1">
    <property type="nucleotide sequence ID" value="NZ_VOMB01000001.1"/>
</dbReference>
<gene>
    <name evidence="3" type="ORF">FR943_00270</name>
</gene>
<proteinExistence type="predicted"/>
<dbReference type="EMBL" id="VOMB01000001">
    <property type="protein sequence ID" value="MBU9762293.1"/>
    <property type="molecule type" value="Genomic_DNA"/>
</dbReference>
<evidence type="ECO:0000313" key="4">
    <source>
        <dbReference type="Proteomes" id="UP000812982"/>
    </source>
</evidence>
<feature type="chain" id="PRO_5046739565" evidence="2">
    <location>
        <begin position="28"/>
        <end position="60"/>
    </location>
</feature>
<feature type="signal peptide" evidence="2">
    <location>
        <begin position="1"/>
        <end position="27"/>
    </location>
</feature>
<protein>
    <submittedName>
        <fullName evidence="3">Uncharacterized protein</fullName>
    </submittedName>
</protein>
<keyword evidence="4" id="KW-1185">Reference proteome</keyword>
<dbReference type="Proteomes" id="UP000812982">
    <property type="component" value="Unassembled WGS sequence"/>
</dbReference>
<evidence type="ECO:0000256" key="2">
    <source>
        <dbReference type="SAM" id="SignalP"/>
    </source>
</evidence>
<comment type="caution">
    <text evidence="3">The sequence shown here is derived from an EMBL/GenBank/DDBJ whole genome shotgun (WGS) entry which is preliminary data.</text>
</comment>
<evidence type="ECO:0000256" key="1">
    <source>
        <dbReference type="SAM" id="MobiDB-lite"/>
    </source>
</evidence>